<organism evidence="2 3">
    <name type="scientific">Fulvimonas soli</name>
    <dbReference type="NCBI Taxonomy" id="155197"/>
    <lineage>
        <taxon>Bacteria</taxon>
        <taxon>Pseudomonadati</taxon>
        <taxon>Pseudomonadota</taxon>
        <taxon>Gammaproteobacteria</taxon>
        <taxon>Lysobacterales</taxon>
        <taxon>Rhodanobacteraceae</taxon>
        <taxon>Fulvimonas</taxon>
    </lineage>
</organism>
<dbReference type="AlphaFoldDB" id="A0A316HYS9"/>
<dbReference type="InterPro" id="IPR031571">
    <property type="entry name" value="RcpC_dom"/>
</dbReference>
<name>A0A316HYS9_9GAMM</name>
<gene>
    <name evidence="2" type="ORF">C7456_108144</name>
</gene>
<dbReference type="SMART" id="SM00858">
    <property type="entry name" value="SAF"/>
    <property type="match status" value="1"/>
</dbReference>
<accession>A0A316HYS9</accession>
<evidence type="ECO:0000259" key="1">
    <source>
        <dbReference type="SMART" id="SM00858"/>
    </source>
</evidence>
<dbReference type="Proteomes" id="UP000245812">
    <property type="component" value="Unassembled WGS sequence"/>
</dbReference>
<dbReference type="OrthoDB" id="5946096at2"/>
<dbReference type="Pfam" id="PF16976">
    <property type="entry name" value="RcpC"/>
    <property type="match status" value="1"/>
</dbReference>
<feature type="domain" description="SAF" evidence="1">
    <location>
        <begin position="54"/>
        <end position="114"/>
    </location>
</feature>
<sequence>MHKLARIAALLLVVVAVVLALVALNLGKRDGAREATTAAAAPAARAPSSGDTRPAVVAAAVALPAGQPIAAGALRLVRLAQAPAGSFASVDVVAGSLPRVDIPAGTAITPELLAHGVAVRLRPGERALAVAVDELAGAGNRIAPGDYVDVFLSLKAAPPGSPRGTATDDQARLLLSRLRVLAYGDQDLPAAATSAAPAADGKSVALARTDNPPPHTAVLAVPVAEVGKLLLGAQNGRLALALRHPADPGRPDDALFPAPRAALAPLAGLDPAQRARLALPENRAFAGIDGAGLAGAAGVPQPAARPRKGAGTAGLEIIRGTARGDAYSARPPSP</sequence>
<dbReference type="InterPro" id="IPR017592">
    <property type="entry name" value="Pilus_assmbl_Flp-typ_CpaB"/>
</dbReference>
<comment type="caution">
    <text evidence="2">The sequence shown here is derived from an EMBL/GenBank/DDBJ whole genome shotgun (WGS) entry which is preliminary data.</text>
</comment>
<dbReference type="EMBL" id="QGHC01000008">
    <property type="protein sequence ID" value="PWK85848.1"/>
    <property type="molecule type" value="Genomic_DNA"/>
</dbReference>
<keyword evidence="3" id="KW-1185">Reference proteome</keyword>
<dbReference type="NCBIfam" id="TIGR03177">
    <property type="entry name" value="pilus_cpaB"/>
    <property type="match status" value="1"/>
</dbReference>
<reference evidence="2 3" key="1">
    <citation type="submission" date="2018-05" db="EMBL/GenBank/DDBJ databases">
        <title>Genomic Encyclopedia of Type Strains, Phase IV (KMG-IV): sequencing the most valuable type-strain genomes for metagenomic binning, comparative biology and taxonomic classification.</title>
        <authorList>
            <person name="Goeker M."/>
        </authorList>
    </citation>
    <scope>NUCLEOTIDE SEQUENCE [LARGE SCALE GENOMIC DNA]</scope>
    <source>
        <strain evidence="2 3">DSM 14263</strain>
    </source>
</reference>
<proteinExistence type="predicted"/>
<dbReference type="CDD" id="cd11614">
    <property type="entry name" value="SAF_CpaB_FlgA_like"/>
    <property type="match status" value="1"/>
</dbReference>
<dbReference type="InterPro" id="IPR013974">
    <property type="entry name" value="SAF"/>
</dbReference>
<dbReference type="Pfam" id="PF08666">
    <property type="entry name" value="SAF"/>
    <property type="match status" value="1"/>
</dbReference>
<protein>
    <submittedName>
        <fullName evidence="2">Pilus assembly protein CpaB</fullName>
    </submittedName>
</protein>
<dbReference type="RefSeq" id="WP_109723974.1">
    <property type="nucleotide sequence ID" value="NZ_MSZV01000013.1"/>
</dbReference>
<evidence type="ECO:0000313" key="2">
    <source>
        <dbReference type="EMBL" id="PWK85848.1"/>
    </source>
</evidence>
<evidence type="ECO:0000313" key="3">
    <source>
        <dbReference type="Proteomes" id="UP000245812"/>
    </source>
</evidence>